<sequence length="312" mass="35865">INFYPTIAHDVLLSQLRKRVPDDLALQLVHEAIAIPIGFDESEIRTVGVPQGLSISNVLSMVYLRDFDFSCNLEYDYFRYVDDIVILAKKNKVAKIHAEIKNYLSDHLRIETHPLDEGGGKTMISSVATGTEYLGYKVRATGLSIRDKSYKKMFRAIIGCLRRLRGTSTVEQVLWKLNLIITGCRFENRSVGWVFFFRQASDMAQFHRMDAFVKKQMGLYGLAHLTGRAKSFTKAYREIRYNREATNYFPDFDNFTLADKFHVISLIRGISEEQLGRMERSDLDNLYWSIVRGQVAKMEKETVDFGASYGGY</sequence>
<dbReference type="InterPro" id="IPR051083">
    <property type="entry name" value="GrpII_Intron_Splice-Mob/Def"/>
</dbReference>
<keyword evidence="3" id="KW-0548">Nucleotidyltransferase</keyword>
<keyword evidence="3" id="KW-0808">Transferase</keyword>
<comment type="similarity">
    <text evidence="1">Belongs to the bacterial reverse transcriptase family.</text>
</comment>
<feature type="non-terminal residue" evidence="3">
    <location>
        <position position="1"/>
    </location>
</feature>
<keyword evidence="4" id="KW-1185">Reference proteome</keyword>
<dbReference type="RefSeq" id="WP_377377149.1">
    <property type="nucleotide sequence ID" value="NZ_JBHSSW010000006.1"/>
</dbReference>
<dbReference type="EMBL" id="JBHSSW010000006">
    <property type="protein sequence ID" value="MFC6197766.1"/>
    <property type="molecule type" value="Genomic_DNA"/>
</dbReference>
<name>A0ABW1S953_9PROT</name>
<reference evidence="4" key="1">
    <citation type="journal article" date="2019" name="Int. J. Syst. Evol. Microbiol.">
        <title>The Global Catalogue of Microorganisms (GCM) 10K type strain sequencing project: providing services to taxonomists for standard genome sequencing and annotation.</title>
        <authorList>
            <consortium name="The Broad Institute Genomics Platform"/>
            <consortium name="The Broad Institute Genome Sequencing Center for Infectious Disease"/>
            <person name="Wu L."/>
            <person name="Ma J."/>
        </authorList>
    </citation>
    <scope>NUCLEOTIDE SEQUENCE [LARGE SCALE GENOMIC DNA]</scope>
    <source>
        <strain evidence="4">CGMCC-1.15741</strain>
    </source>
</reference>
<accession>A0ABW1S953</accession>
<keyword evidence="3" id="KW-0695">RNA-directed DNA polymerase</keyword>
<dbReference type="PANTHER" id="PTHR34047">
    <property type="entry name" value="NUCLEAR INTRON MATURASE 1, MITOCHONDRIAL-RELATED"/>
    <property type="match status" value="1"/>
</dbReference>
<evidence type="ECO:0000313" key="3">
    <source>
        <dbReference type="EMBL" id="MFC6197766.1"/>
    </source>
</evidence>
<feature type="domain" description="Reverse transcriptase" evidence="2">
    <location>
        <begin position="1"/>
        <end position="138"/>
    </location>
</feature>
<proteinExistence type="inferred from homology"/>
<gene>
    <name evidence="3" type="ORF">ACFQDM_06730</name>
</gene>
<dbReference type="PROSITE" id="PS50878">
    <property type="entry name" value="RT_POL"/>
    <property type="match status" value="1"/>
</dbReference>
<evidence type="ECO:0000256" key="1">
    <source>
        <dbReference type="ARBA" id="ARBA00034120"/>
    </source>
</evidence>
<dbReference type="PANTHER" id="PTHR34047:SF8">
    <property type="entry name" value="PROTEIN YKFC"/>
    <property type="match status" value="1"/>
</dbReference>
<evidence type="ECO:0000259" key="2">
    <source>
        <dbReference type="PROSITE" id="PS50878"/>
    </source>
</evidence>
<organism evidence="3 4">
    <name type="scientific">Ponticaulis profundi</name>
    <dbReference type="NCBI Taxonomy" id="2665222"/>
    <lineage>
        <taxon>Bacteria</taxon>
        <taxon>Pseudomonadati</taxon>
        <taxon>Pseudomonadota</taxon>
        <taxon>Alphaproteobacteria</taxon>
        <taxon>Hyphomonadales</taxon>
        <taxon>Hyphomonadaceae</taxon>
        <taxon>Ponticaulis</taxon>
    </lineage>
</organism>
<dbReference type="Proteomes" id="UP001596303">
    <property type="component" value="Unassembled WGS sequence"/>
</dbReference>
<evidence type="ECO:0000313" key="4">
    <source>
        <dbReference type="Proteomes" id="UP001596303"/>
    </source>
</evidence>
<dbReference type="InterPro" id="IPR000477">
    <property type="entry name" value="RT_dom"/>
</dbReference>
<comment type="caution">
    <text evidence="3">The sequence shown here is derived from an EMBL/GenBank/DDBJ whole genome shotgun (WGS) entry which is preliminary data.</text>
</comment>
<protein>
    <submittedName>
        <fullName evidence="3">RNA-directed DNA polymerase</fullName>
    </submittedName>
</protein>
<dbReference type="CDD" id="cd01646">
    <property type="entry name" value="RT_Bac_retron_I"/>
    <property type="match status" value="1"/>
</dbReference>
<dbReference type="GO" id="GO:0003964">
    <property type="term" value="F:RNA-directed DNA polymerase activity"/>
    <property type="evidence" value="ECO:0007669"/>
    <property type="project" value="UniProtKB-KW"/>
</dbReference>
<dbReference type="Pfam" id="PF00078">
    <property type="entry name" value="RVT_1"/>
    <property type="match status" value="1"/>
</dbReference>